<keyword evidence="1" id="KW-0614">Plasmid</keyword>
<organism evidence="1 2">
    <name type="scientific">Bradyrhizobium barranii</name>
    <dbReference type="NCBI Taxonomy" id="2992140"/>
    <lineage>
        <taxon>Bacteria</taxon>
        <taxon>Pseudomonadati</taxon>
        <taxon>Pseudomonadota</taxon>
        <taxon>Alphaproteobacteria</taxon>
        <taxon>Hyphomicrobiales</taxon>
        <taxon>Nitrobacteraceae</taxon>
        <taxon>Bradyrhizobium</taxon>
    </lineage>
</organism>
<name>A0ABY3R3G5_9BRAD</name>
<dbReference type="EMBL" id="CP088103">
    <property type="protein sequence ID" value="UFW92176.1"/>
    <property type="molecule type" value="Genomic_DNA"/>
</dbReference>
<accession>A0ABY3R3G5</accession>
<dbReference type="Proteomes" id="UP001430990">
    <property type="component" value="Plasmid pCC829_3"/>
</dbReference>
<geneLocation type="plasmid" evidence="1 2">
    <name>pCC829_3</name>
</geneLocation>
<dbReference type="RefSeq" id="WP_231145972.1">
    <property type="nucleotide sequence ID" value="NZ_CP088103.1"/>
</dbReference>
<gene>
    <name evidence="1" type="ORF">BjapCC829_50025</name>
</gene>
<sequence>MSDHIARLTFKSSSTGKEVPGCHSIIHPCPDFDFPFVRNCSVDRLNGCLHHCHLGQLSERRVAEAAGSIMLWTELRRDSMSFSISSDCGLDFATRQWGLNRAVEPPHHRRFVVTSLDVGSAE</sequence>
<protein>
    <submittedName>
        <fullName evidence="1">Uncharacterized protein</fullName>
    </submittedName>
</protein>
<proteinExistence type="predicted"/>
<evidence type="ECO:0000313" key="1">
    <source>
        <dbReference type="EMBL" id="UFW92176.1"/>
    </source>
</evidence>
<reference evidence="1" key="1">
    <citation type="submission" date="2021-11" db="EMBL/GenBank/DDBJ databases">
        <title>Australian commercial rhizobial inoculants.</title>
        <authorList>
            <person name="Kohlmeier M.G."/>
            <person name="O'Hara G.W."/>
            <person name="Colombi E."/>
            <person name="Ramsay J.P."/>
            <person name="Terpolilli J."/>
        </authorList>
    </citation>
    <scope>NUCLEOTIDE SEQUENCE</scope>
    <source>
        <strain evidence="1">CC829</strain>
        <plasmid evidence="1">pCC829_3</plasmid>
    </source>
</reference>
<evidence type="ECO:0000313" key="2">
    <source>
        <dbReference type="Proteomes" id="UP001430990"/>
    </source>
</evidence>
<keyword evidence="2" id="KW-1185">Reference proteome</keyword>